<sequence length="387" mass="44206">MAARGRDDARQESRTYPLDIPLPFRRYDHHRLGVRDLLVHRLVAEFMRPSTVHPAIFDEYLRPVMNNIEGNTVFTTPRAWQCNYSHWNGSSEGLWRLLGDLELLEEMLCTDASTSYYVSNRSPVMPKVPSRGPWREQRVNHQEPALLVVPFVLGEWLTDLVMRHYLEIDDMMFRIWISRATVPRPVQGPKPSATARKNGLESAETLRRQTQERSHRYWLTDHLPVLERWSRKMANTTQLSVYDGGASLPAVRQEADLHVWGAQGASQRLHARATHWAVGQMRSTKQYIPRLPKWPWAKKPTSVEGSELPLVAQRSVGGQVTRSRLDVNIRAGTSRDQHKFRDASADTGDARGRDAARDAGNRGRQRTRGSSEPPAGTYAMFRGVCDQ</sequence>
<proteinExistence type="predicted"/>
<name>A0AAN6T002_9PEZI</name>
<comment type="caution">
    <text evidence="2">The sequence shown here is derived from an EMBL/GenBank/DDBJ whole genome shotgun (WGS) entry which is preliminary data.</text>
</comment>
<evidence type="ECO:0000313" key="2">
    <source>
        <dbReference type="EMBL" id="KAK4099718.1"/>
    </source>
</evidence>
<evidence type="ECO:0000256" key="1">
    <source>
        <dbReference type="SAM" id="MobiDB-lite"/>
    </source>
</evidence>
<feature type="region of interest" description="Disordered" evidence="1">
    <location>
        <begin position="330"/>
        <end position="387"/>
    </location>
</feature>
<reference evidence="2" key="2">
    <citation type="submission" date="2023-05" db="EMBL/GenBank/DDBJ databases">
        <authorList>
            <consortium name="Lawrence Berkeley National Laboratory"/>
            <person name="Steindorff A."/>
            <person name="Hensen N."/>
            <person name="Bonometti L."/>
            <person name="Westerberg I."/>
            <person name="Brannstrom I.O."/>
            <person name="Guillou S."/>
            <person name="Cros-Aarteil S."/>
            <person name="Calhoun S."/>
            <person name="Haridas S."/>
            <person name="Kuo A."/>
            <person name="Mondo S."/>
            <person name="Pangilinan J."/>
            <person name="Riley R."/>
            <person name="Labutti K."/>
            <person name="Andreopoulos B."/>
            <person name="Lipzen A."/>
            <person name="Chen C."/>
            <person name="Yanf M."/>
            <person name="Daum C."/>
            <person name="Ng V."/>
            <person name="Clum A."/>
            <person name="Ohm R."/>
            <person name="Martin F."/>
            <person name="Silar P."/>
            <person name="Natvig D."/>
            <person name="Lalanne C."/>
            <person name="Gautier V."/>
            <person name="Ament-Velasquez S.L."/>
            <person name="Kruys A."/>
            <person name="Hutchinson M.I."/>
            <person name="Powell A.J."/>
            <person name="Barry K."/>
            <person name="Miller A.N."/>
            <person name="Grigoriev I.V."/>
            <person name="Debuchy R."/>
            <person name="Gladieux P."/>
            <person name="Thoren M.H."/>
            <person name="Johannesson H."/>
        </authorList>
    </citation>
    <scope>NUCLEOTIDE SEQUENCE</scope>
    <source>
        <strain evidence="2">CBS 757.83</strain>
    </source>
</reference>
<organism evidence="2 3">
    <name type="scientific">Parathielavia hyrcaniae</name>
    <dbReference type="NCBI Taxonomy" id="113614"/>
    <lineage>
        <taxon>Eukaryota</taxon>
        <taxon>Fungi</taxon>
        <taxon>Dikarya</taxon>
        <taxon>Ascomycota</taxon>
        <taxon>Pezizomycotina</taxon>
        <taxon>Sordariomycetes</taxon>
        <taxon>Sordariomycetidae</taxon>
        <taxon>Sordariales</taxon>
        <taxon>Chaetomiaceae</taxon>
        <taxon>Parathielavia</taxon>
    </lineage>
</organism>
<dbReference type="Proteomes" id="UP001305647">
    <property type="component" value="Unassembled WGS sequence"/>
</dbReference>
<dbReference type="EMBL" id="MU863647">
    <property type="protein sequence ID" value="KAK4099718.1"/>
    <property type="molecule type" value="Genomic_DNA"/>
</dbReference>
<feature type="compositionally biased region" description="Basic and acidic residues" evidence="1">
    <location>
        <begin position="330"/>
        <end position="361"/>
    </location>
</feature>
<dbReference type="AlphaFoldDB" id="A0AAN6T002"/>
<protein>
    <submittedName>
        <fullName evidence="2">Uncharacterized protein</fullName>
    </submittedName>
</protein>
<gene>
    <name evidence="2" type="ORF">N658DRAFT_498199</name>
</gene>
<feature type="region of interest" description="Disordered" evidence="1">
    <location>
        <begin position="186"/>
        <end position="208"/>
    </location>
</feature>
<reference evidence="2" key="1">
    <citation type="journal article" date="2023" name="Mol. Phylogenet. Evol.">
        <title>Genome-scale phylogeny and comparative genomics of the fungal order Sordariales.</title>
        <authorList>
            <person name="Hensen N."/>
            <person name="Bonometti L."/>
            <person name="Westerberg I."/>
            <person name="Brannstrom I.O."/>
            <person name="Guillou S."/>
            <person name="Cros-Aarteil S."/>
            <person name="Calhoun S."/>
            <person name="Haridas S."/>
            <person name="Kuo A."/>
            <person name="Mondo S."/>
            <person name="Pangilinan J."/>
            <person name="Riley R."/>
            <person name="LaButti K."/>
            <person name="Andreopoulos B."/>
            <person name="Lipzen A."/>
            <person name="Chen C."/>
            <person name="Yan M."/>
            <person name="Daum C."/>
            <person name="Ng V."/>
            <person name="Clum A."/>
            <person name="Steindorff A."/>
            <person name="Ohm R.A."/>
            <person name="Martin F."/>
            <person name="Silar P."/>
            <person name="Natvig D.O."/>
            <person name="Lalanne C."/>
            <person name="Gautier V."/>
            <person name="Ament-Velasquez S.L."/>
            <person name="Kruys A."/>
            <person name="Hutchinson M.I."/>
            <person name="Powell A.J."/>
            <person name="Barry K."/>
            <person name="Miller A.N."/>
            <person name="Grigoriev I.V."/>
            <person name="Debuchy R."/>
            <person name="Gladieux P."/>
            <person name="Hiltunen Thoren M."/>
            <person name="Johannesson H."/>
        </authorList>
    </citation>
    <scope>NUCLEOTIDE SEQUENCE</scope>
    <source>
        <strain evidence="2">CBS 757.83</strain>
    </source>
</reference>
<evidence type="ECO:0000313" key="3">
    <source>
        <dbReference type="Proteomes" id="UP001305647"/>
    </source>
</evidence>
<keyword evidence="3" id="KW-1185">Reference proteome</keyword>
<accession>A0AAN6T002</accession>